<feature type="transmembrane region" description="Helical" evidence="6">
    <location>
        <begin position="37"/>
        <end position="58"/>
    </location>
</feature>
<evidence type="ECO:0000256" key="5">
    <source>
        <dbReference type="ARBA" id="ARBA00023136"/>
    </source>
</evidence>
<reference evidence="7" key="2">
    <citation type="submission" date="2025-09" db="UniProtKB">
        <authorList>
            <consortium name="Ensembl"/>
        </authorList>
    </citation>
    <scope>IDENTIFICATION</scope>
</reference>
<feature type="transmembrane region" description="Helical" evidence="6">
    <location>
        <begin position="70"/>
        <end position="88"/>
    </location>
</feature>
<reference evidence="7" key="1">
    <citation type="submission" date="2025-08" db="UniProtKB">
        <authorList>
            <consortium name="Ensembl"/>
        </authorList>
    </citation>
    <scope>IDENTIFICATION</scope>
</reference>
<comment type="similarity">
    <text evidence="2">Belongs to the CD225/Dispanin family.</text>
</comment>
<dbReference type="Ensembl" id="ENSSLUT00000025145.1">
    <property type="protein sequence ID" value="ENSSLUP00000024360.1"/>
    <property type="gene ID" value="ENSSLUG00000011119.1"/>
</dbReference>
<dbReference type="GeneTree" id="ENSGT01030000234792"/>
<evidence type="ECO:0000256" key="1">
    <source>
        <dbReference type="ARBA" id="ARBA00004370"/>
    </source>
</evidence>
<comment type="subcellular location">
    <subcellularLocation>
        <location evidence="1">Membrane</location>
    </subcellularLocation>
</comment>
<accession>A0A8C9YFB5</accession>
<keyword evidence="5 6" id="KW-0472">Membrane</keyword>
<evidence type="ECO:0000313" key="8">
    <source>
        <dbReference type="Proteomes" id="UP000694568"/>
    </source>
</evidence>
<sequence length="94" mass="10446">MILQLTKQFLQEGLANPHSILGWEKKMLWTRDVAPSYLGWSIFNTLCCCLSLGISNIFSTVDASRTAKTLNVTGLVCGIILIIIFIAIKVTQMK</sequence>
<dbReference type="InterPro" id="IPR007593">
    <property type="entry name" value="CD225/Dispanin_fam"/>
</dbReference>
<organism evidence="7 8">
    <name type="scientific">Sander lucioperca</name>
    <name type="common">Pike-perch</name>
    <name type="synonym">Perca lucioperca</name>
    <dbReference type="NCBI Taxonomy" id="283035"/>
    <lineage>
        <taxon>Eukaryota</taxon>
        <taxon>Metazoa</taxon>
        <taxon>Chordata</taxon>
        <taxon>Craniata</taxon>
        <taxon>Vertebrata</taxon>
        <taxon>Euteleostomi</taxon>
        <taxon>Actinopterygii</taxon>
        <taxon>Neopterygii</taxon>
        <taxon>Teleostei</taxon>
        <taxon>Neoteleostei</taxon>
        <taxon>Acanthomorphata</taxon>
        <taxon>Eupercaria</taxon>
        <taxon>Perciformes</taxon>
        <taxon>Percoidei</taxon>
        <taxon>Percidae</taxon>
        <taxon>Luciopercinae</taxon>
        <taxon>Sander</taxon>
    </lineage>
</organism>
<dbReference type="Pfam" id="PF04505">
    <property type="entry name" value="CD225"/>
    <property type="match status" value="1"/>
</dbReference>
<keyword evidence="3 6" id="KW-0812">Transmembrane</keyword>
<evidence type="ECO:0000256" key="2">
    <source>
        <dbReference type="ARBA" id="ARBA00006843"/>
    </source>
</evidence>
<evidence type="ECO:0000256" key="4">
    <source>
        <dbReference type="ARBA" id="ARBA00022989"/>
    </source>
</evidence>
<dbReference type="Proteomes" id="UP000694568">
    <property type="component" value="Unplaced"/>
</dbReference>
<protein>
    <submittedName>
        <fullName evidence="7">Uncharacterized protein</fullName>
    </submittedName>
</protein>
<evidence type="ECO:0000256" key="3">
    <source>
        <dbReference type="ARBA" id="ARBA00022692"/>
    </source>
</evidence>
<evidence type="ECO:0000256" key="6">
    <source>
        <dbReference type="SAM" id="Phobius"/>
    </source>
</evidence>
<name>A0A8C9YFB5_SANLU</name>
<keyword evidence="4 6" id="KW-1133">Transmembrane helix</keyword>
<dbReference type="AlphaFoldDB" id="A0A8C9YFB5"/>
<keyword evidence="8" id="KW-1185">Reference proteome</keyword>
<evidence type="ECO:0000313" key="7">
    <source>
        <dbReference type="Ensembl" id="ENSSLUP00000024360.1"/>
    </source>
</evidence>
<dbReference type="GO" id="GO:0016020">
    <property type="term" value="C:membrane"/>
    <property type="evidence" value="ECO:0007669"/>
    <property type="project" value="UniProtKB-SubCell"/>
</dbReference>
<proteinExistence type="inferred from homology"/>